<feature type="signal peptide" evidence="1">
    <location>
        <begin position="1"/>
        <end position="26"/>
    </location>
</feature>
<evidence type="ECO:0000313" key="2">
    <source>
        <dbReference type="EMBL" id="MCC2221864.1"/>
    </source>
</evidence>
<protein>
    <submittedName>
        <fullName evidence="2">Extracellular solute-binding protein</fullName>
    </submittedName>
</protein>
<sequence>MRRKMYATAMTAMLVTGTLMGLAVPAAERDGVTLHGDSTYDSIEKITDEDLTLKIMLAIRDGDTIKAPEELAAVQDLEALTGINLEWEVIKASDWSMKTNLMFASGEMPDIIIAVNGQGQIDYEEYGVSQELVIPLDDYITEELMPNYYSRIQAEESDPTISLVASDGKTYSIGYLVGQYICEEGHYFINRDWMNELGLEDPTTVDELTEVLRKFKEAYPDYVPYEMGLDAGAYYDLKYVLPMFGIPNSDKWLYIDEDKKVQFAPVQQGFRDCVEWLSECYAEGLLDPECLSQDGNTLQTKLSEGNVGFFTAWRLKAMGWDDGVAANSECILPPSVDGKGAYMDRYLELARPCAFITATNEHVEESIRLLDAMMDTEMQADLYYGPQNPTEGTGWVYDEENGKINTVTVSDVTVKNQIDCNTQFFAPGDYISENYNLSEQRLEKIDYCQMYDEAGVINTYSSQYFAMSGLTADVLADFSLIETDIDNAVSEAVADFVAHGVTDDSWDSFVSKFDGMNIDQYVSTYQEAIDGMDLE</sequence>
<comment type="caution">
    <text evidence="2">The sequence shown here is derived from an EMBL/GenBank/DDBJ whole genome shotgun (WGS) entry which is preliminary data.</text>
</comment>
<gene>
    <name evidence="2" type="ORF">LKD48_09490</name>
</gene>
<keyword evidence="1" id="KW-0732">Signal</keyword>
<dbReference type="EMBL" id="JAJEQN010000022">
    <property type="protein sequence ID" value="MCC2221864.1"/>
    <property type="molecule type" value="Genomic_DNA"/>
</dbReference>
<keyword evidence="3" id="KW-1185">Reference proteome</keyword>
<dbReference type="PANTHER" id="PTHR43649">
    <property type="entry name" value="ARABINOSE-BINDING PROTEIN-RELATED"/>
    <property type="match status" value="1"/>
</dbReference>
<dbReference type="SUPFAM" id="SSF53850">
    <property type="entry name" value="Periplasmic binding protein-like II"/>
    <property type="match status" value="1"/>
</dbReference>
<feature type="chain" id="PRO_5042064338" evidence="1">
    <location>
        <begin position="27"/>
        <end position="535"/>
    </location>
</feature>
<dbReference type="RefSeq" id="WP_308731878.1">
    <property type="nucleotide sequence ID" value="NZ_JAJEQN010000022.1"/>
</dbReference>
<dbReference type="Proteomes" id="UP001198200">
    <property type="component" value="Unassembled WGS sequence"/>
</dbReference>
<dbReference type="AlphaFoldDB" id="A0AAE3E4L3"/>
<evidence type="ECO:0000256" key="1">
    <source>
        <dbReference type="SAM" id="SignalP"/>
    </source>
</evidence>
<accession>A0AAE3E4L3</accession>
<dbReference type="InterPro" id="IPR050490">
    <property type="entry name" value="Bact_solute-bd_prot1"/>
</dbReference>
<proteinExistence type="predicted"/>
<organism evidence="2 3">
    <name type="scientific">Anthropogastromicrobium aceti</name>
    <dbReference type="NCBI Taxonomy" id="2981768"/>
    <lineage>
        <taxon>Bacteria</taxon>
        <taxon>Bacillati</taxon>
        <taxon>Bacillota</taxon>
        <taxon>Clostridia</taxon>
        <taxon>Lachnospirales</taxon>
        <taxon>Lachnospiraceae</taxon>
        <taxon>Anthropogastromicrobium</taxon>
    </lineage>
</organism>
<dbReference type="Pfam" id="PF01547">
    <property type="entry name" value="SBP_bac_1"/>
    <property type="match status" value="1"/>
</dbReference>
<dbReference type="InterPro" id="IPR006059">
    <property type="entry name" value="SBP"/>
</dbReference>
<dbReference type="PANTHER" id="PTHR43649:SF17">
    <property type="entry name" value="ABC TRANSPORTER SOLUTE BINDING PROTEIN-SUGAR TRANSPORT"/>
    <property type="match status" value="1"/>
</dbReference>
<reference evidence="2 3" key="1">
    <citation type="submission" date="2021-10" db="EMBL/GenBank/DDBJ databases">
        <title>Anaerobic single-cell dispensing facilitates the cultivation of human gut bacteria.</title>
        <authorList>
            <person name="Afrizal A."/>
        </authorList>
    </citation>
    <scope>NUCLEOTIDE SEQUENCE [LARGE SCALE GENOMIC DNA]</scope>
    <source>
        <strain evidence="2 3">CLA-AA-H224</strain>
    </source>
</reference>
<dbReference type="Gene3D" id="3.40.190.10">
    <property type="entry name" value="Periplasmic binding protein-like II"/>
    <property type="match status" value="2"/>
</dbReference>
<evidence type="ECO:0000313" key="3">
    <source>
        <dbReference type="Proteomes" id="UP001198200"/>
    </source>
</evidence>
<name>A0AAE3E4L3_9FIRM</name>